<keyword evidence="2 7" id="KW-0699">rRNA-binding</keyword>
<keyword evidence="3 7" id="KW-0694">RNA-binding</keyword>
<dbReference type="Gene3D" id="3.10.290.10">
    <property type="entry name" value="RNA-binding S4 domain"/>
    <property type="match status" value="1"/>
</dbReference>
<proteinExistence type="inferred from homology"/>
<evidence type="ECO:0000256" key="1">
    <source>
        <dbReference type="ARBA" id="ARBA00007465"/>
    </source>
</evidence>
<dbReference type="HAMAP" id="MF_01306_B">
    <property type="entry name" value="Ribosomal_uS4_B"/>
    <property type="match status" value="1"/>
</dbReference>
<dbReference type="GO" id="GO:0005840">
    <property type="term" value="C:ribosome"/>
    <property type="evidence" value="ECO:0007669"/>
    <property type="project" value="UniProtKB-KW"/>
</dbReference>
<accession>A0ABV2SHS8</accession>
<dbReference type="NCBIfam" id="TIGR01017">
    <property type="entry name" value="rpsD_bact"/>
    <property type="match status" value="1"/>
</dbReference>
<dbReference type="EMBL" id="JBEWTB010000002">
    <property type="protein sequence ID" value="MET4756781.1"/>
    <property type="molecule type" value="Genomic_DNA"/>
</dbReference>
<comment type="function">
    <text evidence="7">One of the primary rRNA binding proteins, it binds directly to 16S rRNA where it nucleates assembly of the body of the 30S subunit.</text>
</comment>
<evidence type="ECO:0000256" key="7">
    <source>
        <dbReference type="HAMAP-Rule" id="MF_01306"/>
    </source>
</evidence>
<dbReference type="InterPro" id="IPR005709">
    <property type="entry name" value="Ribosomal_uS4_bac-type"/>
</dbReference>
<dbReference type="InterPro" id="IPR022801">
    <property type="entry name" value="Ribosomal_uS4"/>
</dbReference>
<dbReference type="PANTHER" id="PTHR11831">
    <property type="entry name" value="30S 40S RIBOSOMAL PROTEIN"/>
    <property type="match status" value="1"/>
</dbReference>
<dbReference type="SMART" id="SM01390">
    <property type="entry name" value="Ribosomal_S4"/>
    <property type="match status" value="1"/>
</dbReference>
<dbReference type="InterPro" id="IPR001912">
    <property type="entry name" value="Ribosomal_uS4_N"/>
</dbReference>
<feature type="domain" description="RNA-binding S4" evidence="9">
    <location>
        <begin position="96"/>
        <end position="160"/>
    </location>
</feature>
<dbReference type="Proteomes" id="UP001549366">
    <property type="component" value="Unassembled WGS sequence"/>
</dbReference>
<name>A0ABV2SHS8_9GAMM</name>
<dbReference type="InterPro" id="IPR002942">
    <property type="entry name" value="S4_RNA-bd"/>
</dbReference>
<evidence type="ECO:0000259" key="10">
    <source>
        <dbReference type="SMART" id="SM01390"/>
    </source>
</evidence>
<keyword evidence="12" id="KW-1185">Reference proteome</keyword>
<dbReference type="Pfam" id="PF00163">
    <property type="entry name" value="Ribosomal_S4"/>
    <property type="match status" value="1"/>
</dbReference>
<dbReference type="RefSeq" id="WP_354011088.1">
    <property type="nucleotide sequence ID" value="NZ_JBEWTA010000001.1"/>
</dbReference>
<comment type="subunit">
    <text evidence="7">Part of the 30S ribosomal subunit. Contacts protein S5. The interaction surface between S4 and S5 is involved in control of translational fidelity.</text>
</comment>
<gene>
    <name evidence="7" type="primary">rpsD</name>
    <name evidence="11" type="ORF">V5J35_001973</name>
</gene>
<protein>
    <recommendedName>
        <fullName evidence="6 7">Small ribosomal subunit protein uS4</fullName>
    </recommendedName>
</protein>
<sequence length="206" mass="23278">MARYIGPKCKLSRREGTDLFLKSGVRALESKCKAEIPPGQHGQRRGRLSDYGVQLREKQKVRRIYGVLEKQFRNYYKDADRLKGATGSNLLQLLESRLDNVVYRMGFGSTRAEARQLVSHKAILVNGKTVNIPSYKVVPGDVIAIREKSQNQLRINAALELAAQRGFSTWVEVDAKKKEGTFKVLPERSDLAADINENLIVELYSK</sequence>
<dbReference type="NCBIfam" id="NF003717">
    <property type="entry name" value="PRK05327.1"/>
    <property type="match status" value="1"/>
</dbReference>
<evidence type="ECO:0000313" key="11">
    <source>
        <dbReference type="EMBL" id="MET4756781.1"/>
    </source>
</evidence>
<dbReference type="SUPFAM" id="SSF55174">
    <property type="entry name" value="Alpha-L RNA-binding motif"/>
    <property type="match status" value="1"/>
</dbReference>
<evidence type="ECO:0000256" key="8">
    <source>
        <dbReference type="RuleBase" id="RU003699"/>
    </source>
</evidence>
<reference evidence="11 12" key="1">
    <citation type="submission" date="2024-06" db="EMBL/GenBank/DDBJ databases">
        <title>Genomic Encyclopedia of Type Strains, Phase V (KMG-V): Genome sequencing to study the core and pangenomes of soil and plant-associated prokaryotes.</title>
        <authorList>
            <person name="Whitman W."/>
        </authorList>
    </citation>
    <scope>NUCLEOTIDE SEQUENCE [LARGE SCALE GENOMIC DNA]</scope>
    <source>
        <strain evidence="11 12">NE40</strain>
    </source>
</reference>
<evidence type="ECO:0000256" key="6">
    <source>
        <dbReference type="ARBA" id="ARBA00035254"/>
    </source>
</evidence>
<evidence type="ECO:0000256" key="2">
    <source>
        <dbReference type="ARBA" id="ARBA00022730"/>
    </source>
</evidence>
<comment type="similarity">
    <text evidence="1 7 8">Belongs to the universal ribosomal protein uS4 family.</text>
</comment>
<evidence type="ECO:0000259" key="9">
    <source>
        <dbReference type="SMART" id="SM00363"/>
    </source>
</evidence>
<keyword evidence="5 7" id="KW-0687">Ribonucleoprotein</keyword>
<dbReference type="PROSITE" id="PS50889">
    <property type="entry name" value="S4"/>
    <property type="match status" value="1"/>
</dbReference>
<dbReference type="CDD" id="cd00165">
    <property type="entry name" value="S4"/>
    <property type="match status" value="1"/>
</dbReference>
<dbReference type="PROSITE" id="PS00632">
    <property type="entry name" value="RIBOSOMAL_S4"/>
    <property type="match status" value="1"/>
</dbReference>
<evidence type="ECO:0000256" key="4">
    <source>
        <dbReference type="ARBA" id="ARBA00022980"/>
    </source>
</evidence>
<dbReference type="SMART" id="SM00363">
    <property type="entry name" value="S4"/>
    <property type="match status" value="1"/>
</dbReference>
<dbReference type="Gene3D" id="1.10.1050.10">
    <property type="entry name" value="Ribosomal Protein S4 Delta 41, Chain A, domain 1"/>
    <property type="match status" value="1"/>
</dbReference>
<dbReference type="InterPro" id="IPR018079">
    <property type="entry name" value="Ribosomal_uS4_CS"/>
</dbReference>
<evidence type="ECO:0000256" key="3">
    <source>
        <dbReference type="ARBA" id="ARBA00022884"/>
    </source>
</evidence>
<comment type="caution">
    <text evidence="11">The sequence shown here is derived from an EMBL/GenBank/DDBJ whole genome shotgun (WGS) entry which is preliminary data.</text>
</comment>
<feature type="domain" description="Small ribosomal subunit protein uS4 N-terminal" evidence="10">
    <location>
        <begin position="3"/>
        <end position="95"/>
    </location>
</feature>
<dbReference type="InterPro" id="IPR036986">
    <property type="entry name" value="S4_RNA-bd_sf"/>
</dbReference>
<organism evidence="11 12">
    <name type="scientific">Endozoicomonas lisbonensis</name>
    <dbReference type="NCBI Taxonomy" id="3120522"/>
    <lineage>
        <taxon>Bacteria</taxon>
        <taxon>Pseudomonadati</taxon>
        <taxon>Pseudomonadota</taxon>
        <taxon>Gammaproteobacteria</taxon>
        <taxon>Oceanospirillales</taxon>
        <taxon>Endozoicomonadaceae</taxon>
        <taxon>Endozoicomonas</taxon>
    </lineage>
</organism>
<evidence type="ECO:0000256" key="5">
    <source>
        <dbReference type="ARBA" id="ARBA00023274"/>
    </source>
</evidence>
<dbReference type="Pfam" id="PF01479">
    <property type="entry name" value="S4"/>
    <property type="match status" value="1"/>
</dbReference>
<keyword evidence="4 7" id="KW-0689">Ribosomal protein</keyword>
<comment type="function">
    <text evidence="7">With S5 and S12 plays an important role in translational accuracy.</text>
</comment>
<dbReference type="PANTHER" id="PTHR11831:SF4">
    <property type="entry name" value="SMALL RIBOSOMAL SUBUNIT PROTEIN US4M"/>
    <property type="match status" value="1"/>
</dbReference>
<evidence type="ECO:0000313" key="12">
    <source>
        <dbReference type="Proteomes" id="UP001549366"/>
    </source>
</evidence>